<dbReference type="RefSeq" id="WP_138597418.1">
    <property type="nucleotide sequence ID" value="NZ_PNCK01000047.1"/>
</dbReference>
<dbReference type="OrthoDB" id="9762853at2"/>
<accession>A0A5S3XTD5</accession>
<evidence type="ECO:0000313" key="4">
    <source>
        <dbReference type="Proteomes" id="UP000307706"/>
    </source>
</evidence>
<evidence type="ECO:0000313" key="2">
    <source>
        <dbReference type="EMBL" id="TMP60552.1"/>
    </source>
</evidence>
<dbReference type="AlphaFoldDB" id="A0A5S3XTD5"/>
<evidence type="ECO:0000313" key="1">
    <source>
        <dbReference type="EMBL" id="TMP41775.1"/>
    </source>
</evidence>
<reference evidence="3 4" key="2">
    <citation type="submission" date="2019-06" db="EMBL/GenBank/DDBJ databases">
        <title>Co-occurence of chitin degradation, pigmentation and bioactivity in marine Pseudoalteromonas.</title>
        <authorList>
            <person name="Sonnenschein E.C."/>
            <person name="Bech P.K."/>
        </authorList>
    </citation>
    <scope>NUCLEOTIDE SEQUENCE [LARGE SCALE GENOMIC DNA]</scope>
    <source>
        <strain evidence="4">S2231</strain>
        <strain evidence="3">S2233</strain>
    </source>
</reference>
<protein>
    <recommendedName>
        <fullName evidence="5">Baseplate protein J-like domain-containing protein</fullName>
    </recommendedName>
</protein>
<dbReference type="EMBL" id="PNCL01000023">
    <property type="protein sequence ID" value="TMP60552.1"/>
    <property type="molecule type" value="Genomic_DNA"/>
</dbReference>
<dbReference type="Proteomes" id="UP000307706">
    <property type="component" value="Unassembled WGS sequence"/>
</dbReference>
<dbReference type="Proteomes" id="UP000305730">
    <property type="component" value="Unassembled WGS sequence"/>
</dbReference>
<comment type="caution">
    <text evidence="2">The sequence shown here is derived from an EMBL/GenBank/DDBJ whole genome shotgun (WGS) entry which is preliminary data.</text>
</comment>
<sequence>MTVKSNNTTTLAAQHVVNPSEVGRSQLGRQLNALSRSFFSIESRTVKAWLEYVSSLAKQVNYIDDRTLSAQGTWQGILPEAEKLAGLAKLVESGEADEALVEIASRPDIALLLTFIDLLGHSNAQFNAFVARHLDHFYRQVLKFEPLGASADSAHLVVALNNTDVLTLPAGTQFDGGKDQGGKPLIYSTTEVVTINKANIDHVATVNKTKSSRQIALNHQVLLDTEQGIELTQGEPSFGNGLGATPNAVDVGFKVASQDLFLSGGQREIALHFGDQAQLNDWLDWFNFSVSTSDGVLALDSAQVSVDALHHRLVLTVDSLFPAITHIETTPIAADKALPFITFELKPEYYHLLYGDGSDVYTRFSRFSITQVSLTTKVTGLSGVIANNGEVDLDTSKPFEPFGLAPRLATKLHFTHPELVTKRIINAQIEFAWLDRPDSFHDYYQAYSYFYNQKLNRTNYFDSTATCTSSKSSEEVGESISDLMSPECDCLVWPDSEVKISRSDASDSGQSTQRLFYNPSDNTLPNSENNVALNTLPFASDDNNAKSTFLALPFDETKATLWPKWYTLELSKQDFGHQDYTKVIEYFAYKNATEDEPFLVNPPYTPVLDSLRVHYESESVTSSGQMRGNPIFVEHIAPVGRPSEQMTEQSLVSLLPRMEEFGYLYMAISQMTTPGQVRMYFQVDPVDGYNMGDNPLFVWEYFDQGRWHRFKRGESQGQSGEGRLLSDSSYDLLDSGLVVFYLPELSQSGSFNHDGKLWIRAKLNHAANEMPNQFSNMSPVYSKLKGVFTQGVKVTLTSQDNDATHFEQPLASESLAKLLLPDPRVDKVIQPFASFGAKVAEATSQFDRRVSERLAHRQRLLTGWDYEHFTLQRFSQLHSVRPVVNQQGISLVVVPVNHDVSVLQPKVPRYLKRQIRDQVNALSVPKLVVEVDDPNYVEVQLELIVKIDPLYDIQSTVVELNDMVLDTLTPWNKLDKPLVRTIYLASVAQVLETHPAVDMVQVIRATKGGDAQKHYSVIHADNPHDILVPARNHKISLANTLGDVFEGIGKWEIELDFVVQ</sequence>
<reference evidence="3 4" key="1">
    <citation type="submission" date="2017-12" db="EMBL/GenBank/DDBJ databases">
        <authorList>
            <person name="Paulsen S."/>
            <person name="Gram L.K."/>
        </authorList>
    </citation>
    <scope>NUCLEOTIDE SEQUENCE [LARGE SCALE GENOMIC DNA]</scope>
    <source>
        <strain evidence="2 4">S2231</strain>
        <strain evidence="1 3">S2233</strain>
    </source>
</reference>
<reference evidence="2" key="3">
    <citation type="submission" date="2019-09" db="EMBL/GenBank/DDBJ databases">
        <title>Co-occurence of chitin degradation, pigmentation and bioactivity in marine Pseudoalteromonas.</title>
        <authorList>
            <person name="Sonnenschein E.C."/>
            <person name="Bech P.K."/>
        </authorList>
    </citation>
    <scope>NUCLEOTIDE SEQUENCE</scope>
    <source>
        <strain evidence="2">S2231</strain>
        <strain evidence="1">S2233</strain>
    </source>
</reference>
<name>A0A5S3XTD5_9GAMM</name>
<gene>
    <name evidence="2" type="ORF">CWB96_06175</name>
    <name evidence="1" type="ORF">CWB97_13485</name>
</gene>
<proteinExistence type="predicted"/>
<evidence type="ECO:0000313" key="3">
    <source>
        <dbReference type="Proteomes" id="UP000305730"/>
    </source>
</evidence>
<organism evidence="2 4">
    <name type="scientific">Pseudoalteromonas citrea</name>
    <dbReference type="NCBI Taxonomy" id="43655"/>
    <lineage>
        <taxon>Bacteria</taxon>
        <taxon>Pseudomonadati</taxon>
        <taxon>Pseudomonadota</taxon>
        <taxon>Gammaproteobacteria</taxon>
        <taxon>Alteromonadales</taxon>
        <taxon>Pseudoalteromonadaceae</taxon>
        <taxon>Pseudoalteromonas</taxon>
    </lineage>
</organism>
<keyword evidence="3" id="KW-1185">Reference proteome</keyword>
<dbReference type="EMBL" id="PNCK01000047">
    <property type="protein sequence ID" value="TMP41775.1"/>
    <property type="molecule type" value="Genomic_DNA"/>
</dbReference>
<evidence type="ECO:0008006" key="5">
    <source>
        <dbReference type="Google" id="ProtNLM"/>
    </source>
</evidence>